<dbReference type="Proteomes" id="UP000236754">
    <property type="component" value="Unassembled WGS sequence"/>
</dbReference>
<dbReference type="InterPro" id="IPR013752">
    <property type="entry name" value="KPA_reductase"/>
</dbReference>
<dbReference type="SUPFAM" id="SSF48179">
    <property type="entry name" value="6-phosphogluconate dehydrogenase C-terminal domain-like"/>
    <property type="match status" value="1"/>
</dbReference>
<dbReference type="InterPro" id="IPR036291">
    <property type="entry name" value="NAD(P)-bd_dom_sf"/>
</dbReference>
<evidence type="ECO:0000313" key="4">
    <source>
        <dbReference type="EMBL" id="SEG15079.1"/>
    </source>
</evidence>
<dbReference type="GO" id="GO:0005737">
    <property type="term" value="C:cytoplasm"/>
    <property type="evidence" value="ECO:0007669"/>
    <property type="project" value="TreeGrafter"/>
</dbReference>
<evidence type="ECO:0000256" key="1">
    <source>
        <dbReference type="SAM" id="MobiDB-lite"/>
    </source>
</evidence>
<dbReference type="InterPro" id="IPR013328">
    <property type="entry name" value="6PGD_dom2"/>
</dbReference>
<evidence type="ECO:0000313" key="5">
    <source>
        <dbReference type="Proteomes" id="UP000236754"/>
    </source>
</evidence>
<dbReference type="PANTHER" id="PTHR21708">
    <property type="entry name" value="PROBABLE 2-DEHYDROPANTOATE 2-REDUCTASE"/>
    <property type="match status" value="1"/>
</dbReference>
<dbReference type="InterPro" id="IPR008927">
    <property type="entry name" value="6-PGluconate_DH-like_C_sf"/>
</dbReference>
<dbReference type="AlphaFoldDB" id="A0A1H5XTF3"/>
<reference evidence="4 5" key="1">
    <citation type="submission" date="2016-10" db="EMBL/GenBank/DDBJ databases">
        <authorList>
            <person name="de Groot N.N."/>
        </authorList>
    </citation>
    <scope>NUCLEOTIDE SEQUENCE [LARGE SCALE GENOMIC DNA]</scope>
    <source>
        <strain evidence="4 5">CGMCC 4.2023</strain>
    </source>
</reference>
<accession>A0A1H5XTF3</accession>
<organism evidence="4 5">
    <name type="scientific">Actinacidiphila yanglinensis</name>
    <dbReference type="NCBI Taxonomy" id="310779"/>
    <lineage>
        <taxon>Bacteria</taxon>
        <taxon>Bacillati</taxon>
        <taxon>Actinomycetota</taxon>
        <taxon>Actinomycetes</taxon>
        <taxon>Kitasatosporales</taxon>
        <taxon>Streptomycetaceae</taxon>
        <taxon>Actinacidiphila</taxon>
    </lineage>
</organism>
<dbReference type="EMBL" id="FNVU01000003">
    <property type="protein sequence ID" value="SEG15079.1"/>
    <property type="molecule type" value="Genomic_DNA"/>
</dbReference>
<dbReference type="Gene3D" id="3.40.50.720">
    <property type="entry name" value="NAD(P)-binding Rossmann-like Domain"/>
    <property type="match status" value="1"/>
</dbReference>
<feature type="domain" description="Ketopantoate reductase C-terminal" evidence="3">
    <location>
        <begin position="188"/>
        <end position="303"/>
    </location>
</feature>
<feature type="domain" description="Ketopantoate reductase N-terminal" evidence="2">
    <location>
        <begin position="4"/>
        <end position="147"/>
    </location>
</feature>
<gene>
    <name evidence="4" type="ORF">SAMN05216223_103412</name>
</gene>
<dbReference type="PANTHER" id="PTHR21708:SF26">
    <property type="entry name" value="2-DEHYDROPANTOATE 2-REDUCTASE"/>
    <property type="match status" value="1"/>
</dbReference>
<dbReference type="Gene3D" id="1.10.1040.10">
    <property type="entry name" value="N-(1-d-carboxylethyl)-l-norvaline Dehydrogenase, domain 2"/>
    <property type="match status" value="1"/>
</dbReference>
<dbReference type="RefSeq" id="WP_103885143.1">
    <property type="nucleotide sequence ID" value="NZ_FNVU01000003.1"/>
</dbReference>
<feature type="compositionally biased region" description="Polar residues" evidence="1">
    <location>
        <begin position="250"/>
        <end position="266"/>
    </location>
</feature>
<dbReference type="SUPFAM" id="SSF51735">
    <property type="entry name" value="NAD(P)-binding Rossmann-fold domains"/>
    <property type="match status" value="1"/>
</dbReference>
<dbReference type="Pfam" id="PF08546">
    <property type="entry name" value="ApbA_C"/>
    <property type="match status" value="1"/>
</dbReference>
<dbReference type="OrthoDB" id="9796561at2"/>
<dbReference type="InterPro" id="IPR013332">
    <property type="entry name" value="KPR_N"/>
</dbReference>
<dbReference type="Pfam" id="PF02558">
    <property type="entry name" value="ApbA"/>
    <property type="match status" value="1"/>
</dbReference>
<feature type="region of interest" description="Disordered" evidence="1">
    <location>
        <begin position="242"/>
        <end position="266"/>
    </location>
</feature>
<feature type="compositionally biased region" description="Basic and acidic residues" evidence="1">
    <location>
        <begin position="306"/>
        <end position="329"/>
    </location>
</feature>
<name>A0A1H5XTF3_9ACTN</name>
<feature type="region of interest" description="Disordered" evidence="1">
    <location>
        <begin position="301"/>
        <end position="329"/>
    </location>
</feature>
<dbReference type="InterPro" id="IPR051402">
    <property type="entry name" value="KPR-Related"/>
</dbReference>
<proteinExistence type="predicted"/>
<evidence type="ECO:0000259" key="3">
    <source>
        <dbReference type="Pfam" id="PF08546"/>
    </source>
</evidence>
<protein>
    <submittedName>
        <fullName evidence="4">2-dehydropantoate 2-reductase</fullName>
    </submittedName>
</protein>
<keyword evidence="5" id="KW-1185">Reference proteome</keyword>
<sequence length="329" mass="34399">MRYIIIGAGAVGGAIGGLLSGSGREVVLVARGPHLEALRAHGLWLQLADGERQLSIPAVAGPDELTPRDDDVLVLCVKTQHTPGVLDTWASYGCGTGTGARRGHGPAVVCAQNGVENERLALRRFADVYGMCVWLPSSFLEPGVVRALCTPLPGMLHLGRYPSGSDATARAIADDLTGAGFAAPVTDDVMAWKYAKLLANLVNAADAVLGPDEDAQHELVTRARAEGAAALAAAGIAYVGAEEQSRTRGDQVNSPPGNRSSTWQSLTRGAGSIESDYLNGEIVLLGRRFGVPTPVNEALRQAANRAARERRAPGDLSAGEREELLSAGR</sequence>
<evidence type="ECO:0000259" key="2">
    <source>
        <dbReference type="Pfam" id="PF02558"/>
    </source>
</evidence>